<organism evidence="1 2">
    <name type="scientific">Rattus norvegicus</name>
    <name type="common">Rat</name>
    <dbReference type="NCBI Taxonomy" id="10116"/>
    <lineage>
        <taxon>Eukaryota</taxon>
        <taxon>Metazoa</taxon>
        <taxon>Chordata</taxon>
        <taxon>Craniata</taxon>
        <taxon>Vertebrata</taxon>
        <taxon>Euteleostomi</taxon>
        <taxon>Mammalia</taxon>
        <taxon>Eutheria</taxon>
        <taxon>Euarchontoglires</taxon>
        <taxon>Glires</taxon>
        <taxon>Rodentia</taxon>
        <taxon>Myomorpha</taxon>
        <taxon>Muroidea</taxon>
        <taxon>Muridae</taxon>
        <taxon>Murinae</taxon>
        <taxon>Rattus</taxon>
    </lineage>
</organism>
<dbReference type="Proteomes" id="UP000234681">
    <property type="component" value="Chromosome 20"/>
</dbReference>
<proteinExistence type="predicted"/>
<gene>
    <name evidence="1" type="ORF">rCG_38334</name>
</gene>
<protein>
    <submittedName>
        <fullName evidence="1">RCG38334, isoform CRA_d</fullName>
    </submittedName>
</protein>
<name>A6KTG8_RAT</name>
<sequence>MQGDFTSPLVLAPSPLASLPPCSMPTSLSEGVQVWIWGRVTQPPAGKIPCSCSSPSFSFSGCSVFEPHLLPAHLQLEENQYWESLAGPSLLPDHPLTSMTHLFAEASFGRTWGGVSSMLTMGVPAAVYCWPSSTDTPSLED</sequence>
<reference evidence="2" key="1">
    <citation type="submission" date="2005-09" db="EMBL/GenBank/DDBJ databases">
        <authorList>
            <person name="Mural R.J."/>
            <person name="Li P.W."/>
            <person name="Adams M.D."/>
            <person name="Amanatides P.G."/>
            <person name="Baden-Tillson H."/>
            <person name="Barnstead M."/>
            <person name="Chin S.H."/>
            <person name="Dew I."/>
            <person name="Evans C.A."/>
            <person name="Ferriera S."/>
            <person name="Flanigan M."/>
            <person name="Fosler C."/>
            <person name="Glodek A."/>
            <person name="Gu Z."/>
            <person name="Holt R.A."/>
            <person name="Jennings D."/>
            <person name="Kraft C.L."/>
            <person name="Lu F."/>
            <person name="Nguyen T."/>
            <person name="Nusskern D.R."/>
            <person name="Pfannkoch C.M."/>
            <person name="Sitter C."/>
            <person name="Sutton G.G."/>
            <person name="Venter J.C."/>
            <person name="Wang Z."/>
            <person name="Woodage T."/>
            <person name="Zheng X.H."/>
            <person name="Zhong F."/>
        </authorList>
    </citation>
    <scope>NUCLEOTIDE SEQUENCE [LARGE SCALE GENOMIC DNA]</scope>
    <source>
        <strain>BN</strain>
        <strain evidence="2">Sprague-Dawley</strain>
    </source>
</reference>
<evidence type="ECO:0000313" key="1">
    <source>
        <dbReference type="EMBL" id="EDL83398.1"/>
    </source>
</evidence>
<accession>A6KTG8</accession>
<dbReference type="EMBL" id="CH474121">
    <property type="protein sequence ID" value="EDL83398.1"/>
    <property type="molecule type" value="Genomic_DNA"/>
</dbReference>
<evidence type="ECO:0000313" key="2">
    <source>
        <dbReference type="Proteomes" id="UP000234681"/>
    </source>
</evidence>
<dbReference type="AlphaFoldDB" id="A6KTG8"/>